<dbReference type="AlphaFoldDB" id="A0A382PDN0"/>
<dbReference type="EMBL" id="UINC01105786">
    <property type="protein sequence ID" value="SVC69991.1"/>
    <property type="molecule type" value="Genomic_DNA"/>
</dbReference>
<evidence type="ECO:0000313" key="2">
    <source>
        <dbReference type="EMBL" id="SVC69991.1"/>
    </source>
</evidence>
<reference evidence="2" key="1">
    <citation type="submission" date="2018-05" db="EMBL/GenBank/DDBJ databases">
        <authorList>
            <person name="Lanie J.A."/>
            <person name="Ng W.-L."/>
            <person name="Kazmierczak K.M."/>
            <person name="Andrzejewski T.M."/>
            <person name="Davidsen T.M."/>
            <person name="Wayne K.J."/>
            <person name="Tettelin H."/>
            <person name="Glass J.I."/>
            <person name="Rusch D."/>
            <person name="Podicherti R."/>
            <person name="Tsui H.-C.T."/>
            <person name="Winkler M.E."/>
        </authorList>
    </citation>
    <scope>NUCLEOTIDE SEQUENCE</scope>
</reference>
<organism evidence="2">
    <name type="scientific">marine metagenome</name>
    <dbReference type="NCBI Taxonomy" id="408172"/>
    <lineage>
        <taxon>unclassified sequences</taxon>
        <taxon>metagenomes</taxon>
        <taxon>ecological metagenomes</taxon>
    </lineage>
</organism>
<feature type="non-terminal residue" evidence="2">
    <location>
        <position position="1"/>
    </location>
</feature>
<evidence type="ECO:0000256" key="1">
    <source>
        <dbReference type="SAM" id="MobiDB-lite"/>
    </source>
</evidence>
<gene>
    <name evidence="2" type="ORF">METZ01_LOCUS322845</name>
</gene>
<accession>A0A382PDN0</accession>
<proteinExistence type="predicted"/>
<name>A0A382PDN0_9ZZZZ</name>
<feature type="region of interest" description="Disordered" evidence="1">
    <location>
        <begin position="1"/>
        <end position="21"/>
    </location>
</feature>
<sequence>VDRDAMNQYAPPPTNTNEDHLSGFQHQKLLPLRLPFPIRVRTNDEGFPAELERRGKRSCVVAIRERWKIDDEWWRDRISREYFALVLDNGQLIILFRDLVDNEWYGQ</sequence>
<protein>
    <submittedName>
        <fullName evidence="2">Uncharacterized protein</fullName>
    </submittedName>
</protein>